<evidence type="ECO:0000313" key="2">
    <source>
        <dbReference type="Proteomes" id="UP000680038"/>
    </source>
</evidence>
<gene>
    <name evidence="1" type="ORF">DYBT9275_04244</name>
</gene>
<dbReference type="AlphaFoldDB" id="A0A916N649"/>
<organism evidence="1 2">
    <name type="scientific">Dyadobacter helix</name>
    <dbReference type="NCBI Taxonomy" id="2822344"/>
    <lineage>
        <taxon>Bacteria</taxon>
        <taxon>Pseudomonadati</taxon>
        <taxon>Bacteroidota</taxon>
        <taxon>Cytophagia</taxon>
        <taxon>Cytophagales</taxon>
        <taxon>Spirosomataceae</taxon>
        <taxon>Dyadobacter</taxon>
    </lineage>
</organism>
<evidence type="ECO:0000313" key="1">
    <source>
        <dbReference type="EMBL" id="CAG5008337.1"/>
    </source>
</evidence>
<dbReference type="EMBL" id="CAJRAF010000002">
    <property type="protein sequence ID" value="CAG5008337.1"/>
    <property type="molecule type" value="Genomic_DNA"/>
</dbReference>
<accession>A0A916N649</accession>
<sequence>MRLWVGYIRPINYIFARPGLTQIIRLKYSYVGYCPQMIILMKQIKDGGV</sequence>
<keyword evidence="2" id="KW-1185">Reference proteome</keyword>
<name>A0A916N649_9BACT</name>
<dbReference type="Proteomes" id="UP000680038">
    <property type="component" value="Unassembled WGS sequence"/>
</dbReference>
<reference evidence="1" key="1">
    <citation type="submission" date="2021-04" db="EMBL/GenBank/DDBJ databases">
        <authorList>
            <person name="Rodrigo-Torres L."/>
            <person name="Arahal R. D."/>
            <person name="Lucena T."/>
        </authorList>
    </citation>
    <scope>NUCLEOTIDE SEQUENCE</scope>
    <source>
        <strain evidence="1">CECT 9275</strain>
    </source>
</reference>
<dbReference type="RefSeq" id="WP_215240638.1">
    <property type="nucleotide sequence ID" value="NZ_CAJRAF010000002.1"/>
</dbReference>
<protein>
    <submittedName>
        <fullName evidence="1">Uncharacterized protein</fullName>
    </submittedName>
</protein>
<proteinExistence type="predicted"/>
<comment type="caution">
    <text evidence="1">The sequence shown here is derived from an EMBL/GenBank/DDBJ whole genome shotgun (WGS) entry which is preliminary data.</text>
</comment>